<keyword evidence="4" id="KW-0812">Transmembrane</keyword>
<keyword evidence="3" id="KW-0560">Oxidoreductase</keyword>
<keyword evidence="7" id="KW-1185">Reference proteome</keyword>
<evidence type="ECO:0000313" key="6">
    <source>
        <dbReference type="EMBL" id="OJD12871.1"/>
    </source>
</evidence>
<dbReference type="InterPro" id="IPR002938">
    <property type="entry name" value="FAD-bd"/>
</dbReference>
<dbReference type="InterPro" id="IPR050641">
    <property type="entry name" value="RIFMO-like"/>
</dbReference>
<name>A0A1J9Q9L5_9EURO</name>
<keyword evidence="1" id="KW-0285">Flavoprotein</keyword>
<dbReference type="VEuPathDB" id="FungiDB:ACJ73_09284"/>
<feature type="transmembrane region" description="Helical" evidence="4">
    <location>
        <begin position="37"/>
        <end position="58"/>
    </location>
</feature>
<evidence type="ECO:0000259" key="5">
    <source>
        <dbReference type="Pfam" id="PF01494"/>
    </source>
</evidence>
<dbReference type="EMBL" id="LGTZ01002540">
    <property type="protein sequence ID" value="OJD12871.1"/>
    <property type="molecule type" value="Genomic_DNA"/>
</dbReference>
<evidence type="ECO:0000256" key="1">
    <source>
        <dbReference type="ARBA" id="ARBA00022630"/>
    </source>
</evidence>
<dbReference type="OrthoDB" id="1716816at2759"/>
<protein>
    <recommendedName>
        <fullName evidence="5">FAD-binding domain-containing protein</fullName>
    </recommendedName>
</protein>
<dbReference type="STRING" id="1658174.A0A1J9Q9L5"/>
<dbReference type="GO" id="GO:0016709">
    <property type="term" value="F:oxidoreductase activity, acting on paired donors, with incorporation or reduction of molecular oxygen, NAD(P)H as one donor, and incorporation of one atom of oxygen"/>
    <property type="evidence" value="ECO:0007669"/>
    <property type="project" value="UniProtKB-ARBA"/>
</dbReference>
<organism evidence="6 7">
    <name type="scientific">Blastomyces percursus</name>
    <dbReference type="NCBI Taxonomy" id="1658174"/>
    <lineage>
        <taxon>Eukaryota</taxon>
        <taxon>Fungi</taxon>
        <taxon>Dikarya</taxon>
        <taxon>Ascomycota</taxon>
        <taxon>Pezizomycotina</taxon>
        <taxon>Eurotiomycetes</taxon>
        <taxon>Eurotiomycetidae</taxon>
        <taxon>Onygenales</taxon>
        <taxon>Ajellomycetaceae</taxon>
        <taxon>Blastomyces</taxon>
    </lineage>
</organism>
<proteinExistence type="predicted"/>
<keyword evidence="4" id="KW-0472">Membrane</keyword>
<feature type="domain" description="FAD-binding" evidence="5">
    <location>
        <begin position="34"/>
        <end position="86"/>
    </location>
</feature>
<dbReference type="Pfam" id="PF01494">
    <property type="entry name" value="FAD_binding_3"/>
    <property type="match status" value="1"/>
</dbReference>
<dbReference type="AlphaFoldDB" id="A0A1J9Q9L5"/>
<evidence type="ECO:0000256" key="4">
    <source>
        <dbReference type="SAM" id="Phobius"/>
    </source>
</evidence>
<dbReference type="Proteomes" id="UP000242791">
    <property type="component" value="Unassembled WGS sequence"/>
</dbReference>
<evidence type="ECO:0000256" key="3">
    <source>
        <dbReference type="ARBA" id="ARBA00023002"/>
    </source>
</evidence>
<gene>
    <name evidence="6" type="ORF">ACJ73_09284</name>
</gene>
<dbReference type="InterPro" id="IPR036188">
    <property type="entry name" value="FAD/NAD-bd_sf"/>
</dbReference>
<dbReference type="GO" id="GO:0071949">
    <property type="term" value="F:FAD binding"/>
    <property type="evidence" value="ECO:0007669"/>
    <property type="project" value="InterPro"/>
</dbReference>
<dbReference type="PANTHER" id="PTHR43004:SF7">
    <property type="entry name" value="P-HYDROXYBENZOATE-M-HYDROXYLASE"/>
    <property type="match status" value="1"/>
</dbReference>
<accession>A0A1J9Q9L5</accession>
<evidence type="ECO:0000313" key="7">
    <source>
        <dbReference type="Proteomes" id="UP000242791"/>
    </source>
</evidence>
<sequence length="86" mass="9559">MPMALYANPPLQQFLFYSSGPNFDHSKMPHSADKYDVVIIGAGPVGLLASLCFCKWGYRVKHIDNRPLPTKTGRADGIQPRSLELL</sequence>
<reference evidence="6 7" key="1">
    <citation type="submission" date="2015-08" db="EMBL/GenBank/DDBJ databases">
        <title>Emmonsia species relationships and genome sequence.</title>
        <authorList>
            <person name="Cuomo C.A."/>
            <person name="Schwartz I.S."/>
            <person name="Kenyon C."/>
            <person name="De Hoog G.S."/>
            <person name="Govender N.P."/>
            <person name="Botha A."/>
            <person name="Moreno L."/>
            <person name="De Vries M."/>
            <person name="Munoz J.F."/>
            <person name="Stielow J.B."/>
        </authorList>
    </citation>
    <scope>NUCLEOTIDE SEQUENCE [LARGE SCALE GENOMIC DNA]</scope>
    <source>
        <strain evidence="6 7">EI222</strain>
    </source>
</reference>
<dbReference type="SUPFAM" id="SSF51905">
    <property type="entry name" value="FAD/NAD(P)-binding domain"/>
    <property type="match status" value="1"/>
</dbReference>
<comment type="caution">
    <text evidence="6">The sequence shown here is derived from an EMBL/GenBank/DDBJ whole genome shotgun (WGS) entry which is preliminary data.</text>
</comment>
<evidence type="ECO:0000256" key="2">
    <source>
        <dbReference type="ARBA" id="ARBA00022827"/>
    </source>
</evidence>
<dbReference type="Gene3D" id="3.50.50.60">
    <property type="entry name" value="FAD/NAD(P)-binding domain"/>
    <property type="match status" value="1"/>
</dbReference>
<keyword evidence="2" id="KW-0274">FAD</keyword>
<keyword evidence="4" id="KW-1133">Transmembrane helix</keyword>
<dbReference type="PANTHER" id="PTHR43004">
    <property type="entry name" value="TRK SYSTEM POTASSIUM UPTAKE PROTEIN"/>
    <property type="match status" value="1"/>
</dbReference>